<keyword evidence="1" id="KW-0472">Membrane</keyword>
<dbReference type="InterPro" id="IPR036513">
    <property type="entry name" value="STAS_dom_sf"/>
</dbReference>
<feature type="transmembrane region" description="Helical" evidence="1">
    <location>
        <begin position="259"/>
        <end position="279"/>
    </location>
</feature>
<evidence type="ECO:0000256" key="1">
    <source>
        <dbReference type="SAM" id="Phobius"/>
    </source>
</evidence>
<keyword evidence="4" id="KW-1185">Reference proteome</keyword>
<dbReference type="Pfam" id="PF13466">
    <property type="entry name" value="STAS_2"/>
    <property type="match status" value="1"/>
</dbReference>
<evidence type="ECO:0000259" key="2">
    <source>
        <dbReference type="PROSITE" id="PS50801"/>
    </source>
</evidence>
<dbReference type="PROSITE" id="PS50801">
    <property type="entry name" value="STAS"/>
    <property type="match status" value="1"/>
</dbReference>
<accession>A0A8G2CI41</accession>
<feature type="transmembrane region" description="Helical" evidence="1">
    <location>
        <begin position="334"/>
        <end position="358"/>
    </location>
</feature>
<name>A0A8G2CI41_ACIRU</name>
<dbReference type="Proteomes" id="UP000186308">
    <property type="component" value="Unassembled WGS sequence"/>
</dbReference>
<dbReference type="AlphaFoldDB" id="A0A8G2CI41"/>
<dbReference type="PANTHER" id="PTHR30188">
    <property type="entry name" value="ABC TRANSPORTER PERMEASE PROTEIN-RELATED"/>
    <property type="match status" value="1"/>
</dbReference>
<keyword evidence="1" id="KW-1133">Transmembrane helix</keyword>
<evidence type="ECO:0000313" key="4">
    <source>
        <dbReference type="Proteomes" id="UP000186308"/>
    </source>
</evidence>
<dbReference type="Pfam" id="PF02405">
    <property type="entry name" value="MlaE"/>
    <property type="match status" value="1"/>
</dbReference>
<feature type="transmembrane region" description="Helical" evidence="1">
    <location>
        <begin position="117"/>
        <end position="136"/>
    </location>
</feature>
<keyword evidence="1" id="KW-0812">Transmembrane</keyword>
<dbReference type="InterPro" id="IPR002645">
    <property type="entry name" value="STAS_dom"/>
</dbReference>
<dbReference type="SUPFAM" id="SSF52091">
    <property type="entry name" value="SpoIIaa-like"/>
    <property type="match status" value="1"/>
</dbReference>
<dbReference type="InterPro" id="IPR058548">
    <property type="entry name" value="MlaB-like_STAS"/>
</dbReference>
<dbReference type="GO" id="GO:0043190">
    <property type="term" value="C:ATP-binding cassette (ABC) transporter complex"/>
    <property type="evidence" value="ECO:0007669"/>
    <property type="project" value="InterPro"/>
</dbReference>
<gene>
    <name evidence="3" type="ORF">SAMN05421828_102123</name>
</gene>
<feature type="transmembrane region" description="Helical" evidence="1">
    <location>
        <begin position="156"/>
        <end position="175"/>
    </location>
</feature>
<organism evidence="3 4">
    <name type="scientific">Acidiphilium rubrum</name>
    <dbReference type="NCBI Taxonomy" id="526"/>
    <lineage>
        <taxon>Bacteria</taxon>
        <taxon>Pseudomonadati</taxon>
        <taxon>Pseudomonadota</taxon>
        <taxon>Alphaproteobacteria</taxon>
        <taxon>Acetobacterales</taxon>
        <taxon>Acidocellaceae</taxon>
        <taxon>Acidiphilium</taxon>
    </lineage>
</organism>
<feature type="transmembrane region" description="Helical" evidence="1">
    <location>
        <begin position="299"/>
        <end position="322"/>
    </location>
</feature>
<dbReference type="InterPro" id="IPR030802">
    <property type="entry name" value="Permease_MalE"/>
</dbReference>
<feature type="domain" description="STAS" evidence="2">
    <location>
        <begin position="4"/>
        <end position="70"/>
    </location>
</feature>
<proteinExistence type="predicted"/>
<dbReference type="Gene3D" id="3.30.750.24">
    <property type="entry name" value="STAS domain"/>
    <property type="match status" value="1"/>
</dbReference>
<reference evidence="3 4" key="1">
    <citation type="submission" date="2017-01" db="EMBL/GenBank/DDBJ databases">
        <authorList>
            <person name="Varghese N."/>
            <person name="Submissions S."/>
        </authorList>
    </citation>
    <scope>NUCLEOTIDE SEQUENCE [LARGE SCALE GENOMIC DNA]</scope>
    <source>
        <strain evidence="3 4">ATCC 35905</strain>
    </source>
</reference>
<protein>
    <submittedName>
        <fullName evidence="3">Phospholipid/cholesterol/gamma-HCH transport system permease protein</fullName>
    </submittedName>
</protein>
<evidence type="ECO:0000313" key="3">
    <source>
        <dbReference type="EMBL" id="SIQ18153.1"/>
    </source>
</evidence>
<dbReference type="GO" id="GO:0005548">
    <property type="term" value="F:phospholipid transporter activity"/>
    <property type="evidence" value="ECO:0007669"/>
    <property type="project" value="TreeGrafter"/>
</dbReference>
<dbReference type="EMBL" id="FTNE01000002">
    <property type="protein sequence ID" value="SIQ18153.1"/>
    <property type="molecule type" value="Genomic_DNA"/>
</dbReference>
<dbReference type="PANTHER" id="PTHR30188:SF3">
    <property type="entry name" value="ABC TRANSPORTER PERMEASE"/>
    <property type="match status" value="1"/>
</dbReference>
<comment type="caution">
    <text evidence="3">The sequence shown here is derived from an EMBL/GenBank/DDBJ whole genome shotgun (WGS) entry which is preliminary data.</text>
</comment>
<dbReference type="OrthoDB" id="9806241at2"/>
<sequence>MTAVQLEVASEGGGTVISLAGPLTATALAPVWTRAVDAARRAGDGLAIDVSGAELIDTSGAALLLALERDHSGRIEWRGLGEKPAQLMARLRLAVPEGVTAKVPARTVARTSVWRTFLIRVTFFGQTILATASLPGKLRFLRGGNFFRLVERAGTQAMPLVGMMGFLIGMILAFQSAIPMRQFGADIYVAALVSLSLFRELGPLLGAVILAGRTGSAFAAELGTMVVNEEVAALTTMGIDAETMLVIPRMAAAMVVMPALALGVDIAGVLGMGLVMMILGFPPSAILNQIQMATGPYDLLLGLFKAVVFGAAIGLIGCRAGLTAGGGPRAVGEAATSAVVGGIVVTILLDGLFAVIFYRLGL</sequence>